<evidence type="ECO:0000313" key="2">
    <source>
        <dbReference type="Proteomes" id="UP000193380"/>
    </source>
</evidence>
<sequence>MAALGCAADVLQATQEDRFSDMADILIPLIKKNSAATSRLRHDSDDDRDEKEKELQTEALLCAFQTLGKTWPNNTQTQERFQLDLCCLMCERLKLSTWRVQVGVLQSMKTYFQR</sequence>
<dbReference type="STRING" id="8022.A0A060YY84"/>
<dbReference type="EMBL" id="FR916544">
    <property type="protein sequence ID" value="CDQ93995.1"/>
    <property type="molecule type" value="Genomic_DNA"/>
</dbReference>
<name>A0A060YY84_ONCMY</name>
<organism evidence="1 2">
    <name type="scientific">Oncorhynchus mykiss</name>
    <name type="common">Rainbow trout</name>
    <name type="synonym">Salmo gairdneri</name>
    <dbReference type="NCBI Taxonomy" id="8022"/>
    <lineage>
        <taxon>Eukaryota</taxon>
        <taxon>Metazoa</taxon>
        <taxon>Chordata</taxon>
        <taxon>Craniata</taxon>
        <taxon>Vertebrata</taxon>
        <taxon>Euteleostomi</taxon>
        <taxon>Actinopterygii</taxon>
        <taxon>Neopterygii</taxon>
        <taxon>Teleostei</taxon>
        <taxon>Protacanthopterygii</taxon>
        <taxon>Salmoniformes</taxon>
        <taxon>Salmonidae</taxon>
        <taxon>Salmoninae</taxon>
        <taxon>Oncorhynchus</taxon>
    </lineage>
</organism>
<proteinExistence type="predicted"/>
<gene>
    <name evidence="1" type="ORF">GSONMT00053329001</name>
</gene>
<dbReference type="Proteomes" id="UP000193380">
    <property type="component" value="Unassembled WGS sequence"/>
</dbReference>
<reference evidence="1" key="2">
    <citation type="submission" date="2014-03" db="EMBL/GenBank/DDBJ databases">
        <authorList>
            <person name="Genoscope - CEA"/>
        </authorList>
    </citation>
    <scope>NUCLEOTIDE SEQUENCE</scope>
</reference>
<dbReference type="PaxDb" id="8022-A0A060YY84"/>
<protein>
    <submittedName>
        <fullName evidence="1">Uncharacterized protein</fullName>
    </submittedName>
</protein>
<reference evidence="1" key="1">
    <citation type="journal article" date="2014" name="Nat. Commun.">
        <title>The rainbow trout genome provides novel insights into evolution after whole-genome duplication in vertebrates.</title>
        <authorList>
            <person name="Berthelot C."/>
            <person name="Brunet F."/>
            <person name="Chalopin D."/>
            <person name="Juanchich A."/>
            <person name="Bernard M."/>
            <person name="Noel B."/>
            <person name="Bento P."/>
            <person name="Da Silva C."/>
            <person name="Labadie K."/>
            <person name="Alberti A."/>
            <person name="Aury J.M."/>
            <person name="Louis A."/>
            <person name="Dehais P."/>
            <person name="Bardou P."/>
            <person name="Montfort J."/>
            <person name="Klopp C."/>
            <person name="Cabau C."/>
            <person name="Gaspin C."/>
            <person name="Thorgaard G.H."/>
            <person name="Boussaha M."/>
            <person name="Quillet E."/>
            <person name="Guyomard R."/>
            <person name="Galiana D."/>
            <person name="Bobe J."/>
            <person name="Volff J.N."/>
            <person name="Genet C."/>
            <person name="Wincker P."/>
            <person name="Jaillon O."/>
            <person name="Roest Crollius H."/>
            <person name="Guiguen Y."/>
        </authorList>
    </citation>
    <scope>NUCLEOTIDE SEQUENCE [LARGE SCALE GENOMIC DNA]</scope>
</reference>
<evidence type="ECO:0000313" key="1">
    <source>
        <dbReference type="EMBL" id="CDQ93995.1"/>
    </source>
</evidence>
<accession>A0A060YY84</accession>
<dbReference type="AlphaFoldDB" id="A0A060YY84"/>